<reference evidence="1 2" key="1">
    <citation type="submission" date="2018-08" db="EMBL/GenBank/DDBJ databases">
        <title>Genetic Globetrotter - A new plasmid hitch-hiking vast phylogenetic and geographic distances.</title>
        <authorList>
            <person name="Vollmers J."/>
            <person name="Petersen J."/>
        </authorList>
    </citation>
    <scope>NUCLEOTIDE SEQUENCE [LARGE SCALE GENOMIC DNA]</scope>
    <source>
        <strain evidence="1 2">DSM 26383</strain>
    </source>
</reference>
<evidence type="ECO:0000313" key="2">
    <source>
        <dbReference type="Proteomes" id="UP000325785"/>
    </source>
</evidence>
<dbReference type="Proteomes" id="UP000325785">
    <property type="component" value="Chromosome"/>
</dbReference>
<gene>
    <name evidence="1" type="ORF">RIdsm_03093</name>
</gene>
<protein>
    <submittedName>
        <fullName evidence="1">Uncharacterized protein</fullName>
    </submittedName>
</protein>
<sequence>MRDEPDQSVGMVDSLDAQLLAAHDGDDRFALIRLYTQAADITNDVDAACFFLTYAYVFALEVGAAEAATLHARLKAHGREE</sequence>
<proteinExistence type="predicted"/>
<accession>A0A5P3ADJ0</accession>
<dbReference type="EMBL" id="CP031598">
    <property type="protein sequence ID" value="QEW27281.1"/>
    <property type="molecule type" value="Genomic_DNA"/>
</dbReference>
<dbReference type="KEGG" id="rid:RIdsm_03093"/>
<organism evidence="1 2">
    <name type="scientific">Roseovarius indicus</name>
    <dbReference type="NCBI Taxonomy" id="540747"/>
    <lineage>
        <taxon>Bacteria</taxon>
        <taxon>Pseudomonadati</taxon>
        <taxon>Pseudomonadota</taxon>
        <taxon>Alphaproteobacteria</taxon>
        <taxon>Rhodobacterales</taxon>
        <taxon>Roseobacteraceae</taxon>
        <taxon>Roseovarius</taxon>
    </lineage>
</organism>
<dbReference type="RefSeq" id="WP_236553221.1">
    <property type="nucleotide sequence ID" value="NZ_CP031598.1"/>
</dbReference>
<evidence type="ECO:0000313" key="1">
    <source>
        <dbReference type="EMBL" id="QEW27281.1"/>
    </source>
</evidence>
<dbReference type="AlphaFoldDB" id="A0A5P3ADJ0"/>
<name>A0A5P3ADJ0_9RHOB</name>